<evidence type="ECO:0000313" key="2">
    <source>
        <dbReference type="EMBL" id="PVI03342.1"/>
    </source>
</evidence>
<name>A0A2V1DZM7_9PLEO</name>
<feature type="compositionally biased region" description="Basic and acidic residues" evidence="1">
    <location>
        <begin position="34"/>
        <end position="52"/>
    </location>
</feature>
<dbReference type="EMBL" id="KZ805332">
    <property type="protein sequence ID" value="PVI03342.1"/>
    <property type="molecule type" value="Genomic_DNA"/>
</dbReference>
<keyword evidence="3" id="KW-1185">Reference proteome</keyword>
<feature type="compositionally biased region" description="Basic and acidic residues" evidence="1">
    <location>
        <begin position="7"/>
        <end position="16"/>
    </location>
</feature>
<reference evidence="2 3" key="1">
    <citation type="journal article" date="2018" name="Sci. Rep.">
        <title>Comparative genomics provides insights into the lifestyle and reveals functional heterogeneity of dark septate endophytic fungi.</title>
        <authorList>
            <person name="Knapp D.G."/>
            <person name="Nemeth J.B."/>
            <person name="Barry K."/>
            <person name="Hainaut M."/>
            <person name="Henrissat B."/>
            <person name="Johnson J."/>
            <person name="Kuo A."/>
            <person name="Lim J.H.P."/>
            <person name="Lipzen A."/>
            <person name="Nolan M."/>
            <person name="Ohm R.A."/>
            <person name="Tamas L."/>
            <person name="Grigoriev I.V."/>
            <person name="Spatafora J.W."/>
            <person name="Nagy L.G."/>
            <person name="Kovacs G.M."/>
        </authorList>
    </citation>
    <scope>NUCLEOTIDE SEQUENCE [LARGE SCALE GENOMIC DNA]</scope>
    <source>
        <strain evidence="2 3">DSE2036</strain>
    </source>
</reference>
<evidence type="ECO:0000256" key="1">
    <source>
        <dbReference type="SAM" id="MobiDB-lite"/>
    </source>
</evidence>
<accession>A0A2V1DZM7</accession>
<feature type="compositionally biased region" description="Low complexity" evidence="1">
    <location>
        <begin position="84"/>
        <end position="96"/>
    </location>
</feature>
<dbReference type="AlphaFoldDB" id="A0A2V1DZM7"/>
<dbReference type="Proteomes" id="UP000244855">
    <property type="component" value="Unassembled WGS sequence"/>
</dbReference>
<feature type="compositionally biased region" description="Polar residues" evidence="1">
    <location>
        <begin position="20"/>
        <end position="33"/>
    </location>
</feature>
<feature type="region of interest" description="Disordered" evidence="1">
    <location>
        <begin position="1"/>
        <end position="101"/>
    </location>
</feature>
<gene>
    <name evidence="2" type="ORF">DM02DRAFT_255361</name>
</gene>
<protein>
    <submittedName>
        <fullName evidence="2">Uncharacterized protein</fullName>
    </submittedName>
</protein>
<proteinExistence type="predicted"/>
<evidence type="ECO:0000313" key="3">
    <source>
        <dbReference type="Proteomes" id="UP000244855"/>
    </source>
</evidence>
<sequence length="164" mass="17413">MNSMCQNEKETVDRKLTFSRCHSSRSTENSSANDNHEDQPQDAVPRNDRESGADVSIGDVVPRSSSTTALHNGNYDDGARSSHTRSPSSSSTGGNSIVRTTEIVVENIDEKNGSGEMLDYVESPVTATATAARVIRESVGREVDLGAGVGEVVVMGKEKGGVQV</sequence>
<organism evidence="2 3">
    <name type="scientific">Periconia macrospinosa</name>
    <dbReference type="NCBI Taxonomy" id="97972"/>
    <lineage>
        <taxon>Eukaryota</taxon>
        <taxon>Fungi</taxon>
        <taxon>Dikarya</taxon>
        <taxon>Ascomycota</taxon>
        <taxon>Pezizomycotina</taxon>
        <taxon>Dothideomycetes</taxon>
        <taxon>Pleosporomycetidae</taxon>
        <taxon>Pleosporales</taxon>
        <taxon>Massarineae</taxon>
        <taxon>Periconiaceae</taxon>
        <taxon>Periconia</taxon>
    </lineage>
</organism>